<evidence type="ECO:0000256" key="1">
    <source>
        <dbReference type="SAM" id="MobiDB-lite"/>
    </source>
</evidence>
<feature type="compositionally biased region" description="Polar residues" evidence="1">
    <location>
        <begin position="166"/>
        <end position="176"/>
    </location>
</feature>
<evidence type="ECO:0000313" key="3">
    <source>
        <dbReference type="Proteomes" id="UP000313359"/>
    </source>
</evidence>
<evidence type="ECO:0000313" key="2">
    <source>
        <dbReference type="EMBL" id="RPD65479.1"/>
    </source>
</evidence>
<reference evidence="2" key="1">
    <citation type="journal article" date="2018" name="Genome Biol. Evol.">
        <title>Genomics and development of Lentinus tigrinus, a white-rot wood-decaying mushroom with dimorphic fruiting bodies.</title>
        <authorList>
            <person name="Wu B."/>
            <person name="Xu Z."/>
            <person name="Knudson A."/>
            <person name="Carlson A."/>
            <person name="Chen N."/>
            <person name="Kovaka S."/>
            <person name="LaButti K."/>
            <person name="Lipzen A."/>
            <person name="Pennachio C."/>
            <person name="Riley R."/>
            <person name="Schakwitz W."/>
            <person name="Umezawa K."/>
            <person name="Ohm R.A."/>
            <person name="Grigoriev I.V."/>
            <person name="Nagy L.G."/>
            <person name="Gibbons J."/>
            <person name="Hibbett D."/>
        </authorList>
    </citation>
    <scope>NUCLEOTIDE SEQUENCE [LARGE SCALE GENOMIC DNA]</scope>
    <source>
        <strain evidence="2">ALCF2SS1-6</strain>
    </source>
</reference>
<proteinExistence type="predicted"/>
<accession>A0A5C2SQY2</accession>
<organism evidence="2 3">
    <name type="scientific">Lentinus tigrinus ALCF2SS1-6</name>
    <dbReference type="NCBI Taxonomy" id="1328759"/>
    <lineage>
        <taxon>Eukaryota</taxon>
        <taxon>Fungi</taxon>
        <taxon>Dikarya</taxon>
        <taxon>Basidiomycota</taxon>
        <taxon>Agaricomycotina</taxon>
        <taxon>Agaricomycetes</taxon>
        <taxon>Polyporales</taxon>
        <taxon>Polyporaceae</taxon>
        <taxon>Lentinus</taxon>
    </lineage>
</organism>
<protein>
    <submittedName>
        <fullName evidence="2">Uncharacterized protein</fullName>
    </submittedName>
</protein>
<dbReference type="Proteomes" id="UP000313359">
    <property type="component" value="Unassembled WGS sequence"/>
</dbReference>
<dbReference type="EMBL" id="ML122252">
    <property type="protein sequence ID" value="RPD65479.1"/>
    <property type="molecule type" value="Genomic_DNA"/>
</dbReference>
<dbReference type="AlphaFoldDB" id="A0A5C2SQY2"/>
<gene>
    <name evidence="2" type="ORF">L227DRAFT_213237</name>
</gene>
<name>A0A5C2SQY2_9APHY</name>
<feature type="region of interest" description="Disordered" evidence="1">
    <location>
        <begin position="164"/>
        <end position="192"/>
    </location>
</feature>
<sequence length="192" mass="21234">MYSIMSWPPPHIERTCYLRCAMISGFAFLLTSPFQSSNLPHPGAHVCKFAPPQWPTAPASVGFPTDTSRAPQRNKPFAIYGRACVAERPFPDATRTRSVFPRPEEGTTPPTWSLWISNVPFATTRGRRRELLTVTTVTVRARIEYSSAPATVLPVLILGPQVPTAGPSSRFVSTRSTTDRERARGQNHGVEN</sequence>
<keyword evidence="3" id="KW-1185">Reference proteome</keyword>
<feature type="compositionally biased region" description="Basic and acidic residues" evidence="1">
    <location>
        <begin position="177"/>
        <end position="192"/>
    </location>
</feature>